<accession>A0A3L6RZH7</accession>
<evidence type="ECO:0000313" key="3">
    <source>
        <dbReference type="Proteomes" id="UP000275267"/>
    </source>
</evidence>
<dbReference type="InterPro" id="IPR036195">
    <property type="entry name" value="AbfB_ABD_sf"/>
</dbReference>
<dbReference type="SUPFAM" id="SSF110221">
    <property type="entry name" value="AbfB domain"/>
    <property type="match status" value="1"/>
</dbReference>
<dbReference type="PANTHER" id="PTHR31151:SF0">
    <property type="entry name" value="PROLINE-TRNA LIGASE (DUF1680)"/>
    <property type="match status" value="1"/>
</dbReference>
<evidence type="ECO:0000313" key="2">
    <source>
        <dbReference type="EMBL" id="RLN11598.1"/>
    </source>
</evidence>
<protein>
    <submittedName>
        <fullName evidence="2">Uncharacterized protein</fullName>
    </submittedName>
</protein>
<evidence type="ECO:0000256" key="1">
    <source>
        <dbReference type="SAM" id="SignalP"/>
    </source>
</evidence>
<dbReference type="GO" id="GO:0046373">
    <property type="term" value="P:L-arabinose metabolic process"/>
    <property type="evidence" value="ECO:0007669"/>
    <property type="project" value="InterPro"/>
</dbReference>
<gene>
    <name evidence="2" type="ORF">C2845_PM09G18550</name>
</gene>
<keyword evidence="1" id="KW-0732">Signal</keyword>
<dbReference type="EMBL" id="PQIB02000006">
    <property type="protein sequence ID" value="RLN11598.1"/>
    <property type="molecule type" value="Genomic_DNA"/>
</dbReference>
<name>A0A3L6RZH7_PANMI</name>
<keyword evidence="3" id="KW-1185">Reference proteome</keyword>
<reference evidence="3" key="1">
    <citation type="journal article" date="2019" name="Nat. Commun.">
        <title>The genome of broomcorn millet.</title>
        <authorList>
            <person name="Zou C."/>
            <person name="Miki D."/>
            <person name="Li D."/>
            <person name="Tang Q."/>
            <person name="Xiao L."/>
            <person name="Rajput S."/>
            <person name="Deng P."/>
            <person name="Jia W."/>
            <person name="Huang R."/>
            <person name="Zhang M."/>
            <person name="Sun Y."/>
            <person name="Hu J."/>
            <person name="Fu X."/>
            <person name="Schnable P.S."/>
            <person name="Li F."/>
            <person name="Zhang H."/>
            <person name="Feng B."/>
            <person name="Zhu X."/>
            <person name="Liu R."/>
            <person name="Schnable J.C."/>
            <person name="Zhu J.-K."/>
            <person name="Zhang H."/>
        </authorList>
    </citation>
    <scope>NUCLEOTIDE SEQUENCE [LARGE SCALE GENOMIC DNA]</scope>
</reference>
<dbReference type="GO" id="GO:0046556">
    <property type="term" value="F:alpha-L-arabinofuranosidase activity"/>
    <property type="evidence" value="ECO:0007669"/>
    <property type="project" value="InterPro"/>
</dbReference>
<dbReference type="Gene3D" id="2.80.10.50">
    <property type="match status" value="1"/>
</dbReference>
<comment type="caution">
    <text evidence="2">The sequence shown here is derived from an EMBL/GenBank/DDBJ whole genome shotgun (WGS) entry which is preliminary data.</text>
</comment>
<proteinExistence type="predicted"/>
<dbReference type="Proteomes" id="UP000275267">
    <property type="component" value="Unassembled WGS sequence"/>
</dbReference>
<organism evidence="2 3">
    <name type="scientific">Panicum miliaceum</name>
    <name type="common">Proso millet</name>
    <name type="synonym">Broomcorn millet</name>
    <dbReference type="NCBI Taxonomy" id="4540"/>
    <lineage>
        <taxon>Eukaryota</taxon>
        <taxon>Viridiplantae</taxon>
        <taxon>Streptophyta</taxon>
        <taxon>Embryophyta</taxon>
        <taxon>Tracheophyta</taxon>
        <taxon>Spermatophyta</taxon>
        <taxon>Magnoliopsida</taxon>
        <taxon>Liliopsida</taxon>
        <taxon>Poales</taxon>
        <taxon>Poaceae</taxon>
        <taxon>PACMAD clade</taxon>
        <taxon>Panicoideae</taxon>
        <taxon>Panicodae</taxon>
        <taxon>Paniceae</taxon>
        <taxon>Panicinae</taxon>
        <taxon>Panicum</taxon>
        <taxon>Panicum sect. Panicum</taxon>
    </lineage>
</organism>
<dbReference type="AlphaFoldDB" id="A0A3L6RZH7"/>
<sequence>MAAPWRAAWELVMLVAAVAEAVVTAKESAGVGGVAVVARRAAVPRPPPQPYPTDEAAWMDLMPPPPAAAGKQREVLDWAMLYRSLKGRRRRHELDGLRDGAMLEPFDMPGMVVTDKLTVSAEKSSGALLDVAPGLHGSPGSVSLELRARPGCFLVGGGLMVQVGCGGVRKRGGDGGAGFPRAASFARAEPLRRHHPMSFAARGVRRSFILEPLFTSRDEYYTIYFNLVA</sequence>
<feature type="chain" id="PRO_5018186851" evidence="1">
    <location>
        <begin position="26"/>
        <end position="229"/>
    </location>
</feature>
<dbReference type="STRING" id="4540.A0A3L6RZH7"/>
<dbReference type="OrthoDB" id="1704443at2759"/>
<dbReference type="PANTHER" id="PTHR31151">
    <property type="entry name" value="PROLINE-TRNA LIGASE (DUF1680)"/>
    <property type="match status" value="1"/>
</dbReference>
<feature type="signal peptide" evidence="1">
    <location>
        <begin position="1"/>
        <end position="25"/>
    </location>
</feature>